<keyword evidence="2" id="KW-1185">Reference proteome</keyword>
<dbReference type="Proteomes" id="UP000823775">
    <property type="component" value="Unassembled WGS sequence"/>
</dbReference>
<sequence length="201" mass="22922">MLQFPEKRSMKGKLESVNLLNSVEPDKQGQKMGIWNLINSSKETVKKVCEISYGYSTAAVRKMDDVVRVKGFQKLSEYMADDESRAMMVHFSAKFIKNATVYAFREAANILIPGGRAFAKIFSETVREIEIESRNNTTGSVAAEMLESREQKLDSESRVQVDSFAQKTPEDVLRVFMMMEFMGTRYLNNLPVPHHPQLKKP</sequence>
<protein>
    <submittedName>
        <fullName evidence="1">Uncharacterized protein</fullName>
    </submittedName>
</protein>
<accession>A0ABS8SJJ0</accession>
<evidence type="ECO:0000313" key="2">
    <source>
        <dbReference type="Proteomes" id="UP000823775"/>
    </source>
</evidence>
<evidence type="ECO:0000313" key="1">
    <source>
        <dbReference type="EMBL" id="MCD7459021.1"/>
    </source>
</evidence>
<organism evidence="1 2">
    <name type="scientific">Datura stramonium</name>
    <name type="common">Jimsonweed</name>
    <name type="synonym">Common thornapple</name>
    <dbReference type="NCBI Taxonomy" id="4076"/>
    <lineage>
        <taxon>Eukaryota</taxon>
        <taxon>Viridiplantae</taxon>
        <taxon>Streptophyta</taxon>
        <taxon>Embryophyta</taxon>
        <taxon>Tracheophyta</taxon>
        <taxon>Spermatophyta</taxon>
        <taxon>Magnoliopsida</taxon>
        <taxon>eudicotyledons</taxon>
        <taxon>Gunneridae</taxon>
        <taxon>Pentapetalae</taxon>
        <taxon>asterids</taxon>
        <taxon>lamiids</taxon>
        <taxon>Solanales</taxon>
        <taxon>Solanaceae</taxon>
        <taxon>Solanoideae</taxon>
        <taxon>Datureae</taxon>
        <taxon>Datura</taxon>
    </lineage>
</organism>
<dbReference type="EMBL" id="JACEIK010000556">
    <property type="protein sequence ID" value="MCD7459021.1"/>
    <property type="molecule type" value="Genomic_DNA"/>
</dbReference>
<comment type="caution">
    <text evidence="1">The sequence shown here is derived from an EMBL/GenBank/DDBJ whole genome shotgun (WGS) entry which is preliminary data.</text>
</comment>
<proteinExistence type="predicted"/>
<name>A0ABS8SJJ0_DATST</name>
<gene>
    <name evidence="1" type="ORF">HAX54_039836</name>
</gene>
<reference evidence="1 2" key="1">
    <citation type="journal article" date="2021" name="BMC Genomics">
        <title>Datura genome reveals duplications of psychoactive alkaloid biosynthetic genes and high mutation rate following tissue culture.</title>
        <authorList>
            <person name="Rajewski A."/>
            <person name="Carter-House D."/>
            <person name="Stajich J."/>
            <person name="Litt A."/>
        </authorList>
    </citation>
    <scope>NUCLEOTIDE SEQUENCE [LARGE SCALE GENOMIC DNA]</scope>
    <source>
        <strain evidence="1">AR-01</strain>
    </source>
</reference>